<evidence type="ECO:0000256" key="2">
    <source>
        <dbReference type="ARBA" id="ARBA00022475"/>
    </source>
</evidence>
<keyword evidence="3 6" id="KW-0812">Transmembrane</keyword>
<feature type="transmembrane region" description="Helical" evidence="6">
    <location>
        <begin position="451"/>
        <end position="469"/>
    </location>
</feature>
<comment type="subcellular location">
    <subcellularLocation>
        <location evidence="1">Cell membrane</location>
        <topology evidence="1">Multi-pass membrane protein</topology>
    </subcellularLocation>
</comment>
<feature type="transmembrane region" description="Helical" evidence="6">
    <location>
        <begin position="44"/>
        <end position="64"/>
    </location>
</feature>
<evidence type="ECO:0000256" key="5">
    <source>
        <dbReference type="ARBA" id="ARBA00023136"/>
    </source>
</evidence>
<gene>
    <name evidence="7" type="ORF">J2Z81_001078</name>
</gene>
<keyword evidence="8" id="KW-1185">Reference proteome</keyword>
<keyword evidence="4 6" id="KW-1133">Transmembrane helix</keyword>
<dbReference type="EMBL" id="JAGIKX010000005">
    <property type="protein sequence ID" value="MBP2257134.1"/>
    <property type="molecule type" value="Genomic_DNA"/>
</dbReference>
<name>A0ABS4S8C1_9BACI</name>
<evidence type="ECO:0000256" key="1">
    <source>
        <dbReference type="ARBA" id="ARBA00004651"/>
    </source>
</evidence>
<dbReference type="PANTHER" id="PTHR30250">
    <property type="entry name" value="PST FAMILY PREDICTED COLANIC ACID TRANSPORTER"/>
    <property type="match status" value="1"/>
</dbReference>
<feature type="transmembrane region" description="Helical" evidence="6">
    <location>
        <begin position="167"/>
        <end position="187"/>
    </location>
</feature>
<keyword evidence="2" id="KW-1003">Cell membrane</keyword>
<evidence type="ECO:0000256" key="6">
    <source>
        <dbReference type="SAM" id="Phobius"/>
    </source>
</evidence>
<feature type="transmembrane region" description="Helical" evidence="6">
    <location>
        <begin position="407"/>
        <end position="431"/>
    </location>
</feature>
<evidence type="ECO:0000313" key="8">
    <source>
        <dbReference type="Proteomes" id="UP001519294"/>
    </source>
</evidence>
<reference evidence="7 8" key="1">
    <citation type="submission" date="2021-03" db="EMBL/GenBank/DDBJ databases">
        <title>Genomic Encyclopedia of Type Strains, Phase IV (KMG-IV): sequencing the most valuable type-strain genomes for metagenomic binning, comparative biology and taxonomic classification.</title>
        <authorList>
            <person name="Goeker M."/>
        </authorList>
    </citation>
    <scope>NUCLEOTIDE SEQUENCE [LARGE SCALE GENOMIC DNA]</scope>
    <source>
        <strain evidence="7 8">DSM 25790</strain>
    </source>
</reference>
<feature type="transmembrane region" description="Helical" evidence="6">
    <location>
        <begin position="232"/>
        <end position="252"/>
    </location>
</feature>
<comment type="caution">
    <text evidence="7">The sequence shown here is derived from an EMBL/GenBank/DDBJ whole genome shotgun (WGS) entry which is preliminary data.</text>
</comment>
<dbReference type="InterPro" id="IPR050833">
    <property type="entry name" value="Poly_Biosynth_Transport"/>
</dbReference>
<feature type="transmembrane region" description="Helical" evidence="6">
    <location>
        <begin position="321"/>
        <end position="340"/>
    </location>
</feature>
<feature type="transmembrane region" description="Helical" evidence="6">
    <location>
        <begin position="193"/>
        <end position="211"/>
    </location>
</feature>
<dbReference type="PANTHER" id="PTHR30250:SF29">
    <property type="entry name" value="POLYSACCHARIDE BIOSYNTHESIS PROTEIN C-TERMINAL DOMAIN-CONTAINING PROTEIN"/>
    <property type="match status" value="1"/>
</dbReference>
<dbReference type="Pfam" id="PF01943">
    <property type="entry name" value="Polysacc_synt"/>
    <property type="match status" value="1"/>
</dbReference>
<evidence type="ECO:0000256" key="4">
    <source>
        <dbReference type="ARBA" id="ARBA00022989"/>
    </source>
</evidence>
<sequence length="527" mass="58375">MNKGETDKLVKGAFLLTLAGLISKILSAGYRIPLQNLTGDLGFYIYQQVYPLLGIAIVLALYGFPSAISRSLVHLKSEGKEISLANFYWPVFLILLGINGVLFLLIYCNASTIANWAGDIQLEKTYQNAAFLFLFIPFLALLRGAFQGNNDMKPTAYSQVGEQLTRVFLIILAAILVVLHDLDIYYIGEFAGIASIGGFLTAIFLLLFFFGRNKPSLGTRVETPWKHYFKTVFIFGIVAALNHMILLVIQFADAFTLVPNLLSHGLSKLDAMKDKGIFDRGQPLIQLGTVLGSSFALALIPNISKQNMEKNPAAFYRSIQGALAFSFYLAAGATLGLIMIFPEVNVLLYENDSGTKTLQILVMSILLCSIVITATSILQGLGYMKRTAGFIVVAVLVKWIANDTLVPLWGITGSALATVFSLCVLGIAAVFELKRKLPKLEFFGNINWSAFLKASIGMILYIIVMDYFFASNALFSRIRLLIYVVFISITGGVLYIILLLRCRAFSKEELSMLPYPLFFIRLHKERK</sequence>
<dbReference type="RefSeq" id="WP_226370869.1">
    <property type="nucleotide sequence ID" value="NZ_JAGIKX010000005.1"/>
</dbReference>
<protein>
    <submittedName>
        <fullName evidence="7">PST family polysaccharide transporter</fullName>
    </submittedName>
</protein>
<dbReference type="InterPro" id="IPR002797">
    <property type="entry name" value="Polysacc_synth"/>
</dbReference>
<evidence type="ECO:0000313" key="7">
    <source>
        <dbReference type="EMBL" id="MBP2257134.1"/>
    </source>
</evidence>
<accession>A0ABS4S8C1</accession>
<feature type="transmembrane region" description="Helical" evidence="6">
    <location>
        <begin position="12"/>
        <end position="32"/>
    </location>
</feature>
<dbReference type="Proteomes" id="UP001519294">
    <property type="component" value="Unassembled WGS sequence"/>
</dbReference>
<evidence type="ECO:0000256" key="3">
    <source>
        <dbReference type="ARBA" id="ARBA00022692"/>
    </source>
</evidence>
<feature type="transmembrane region" description="Helical" evidence="6">
    <location>
        <begin position="383"/>
        <end position="401"/>
    </location>
</feature>
<feature type="transmembrane region" description="Helical" evidence="6">
    <location>
        <begin position="481"/>
        <end position="500"/>
    </location>
</feature>
<feature type="transmembrane region" description="Helical" evidence="6">
    <location>
        <begin position="85"/>
        <end position="106"/>
    </location>
</feature>
<feature type="transmembrane region" description="Helical" evidence="6">
    <location>
        <begin position="283"/>
        <end position="300"/>
    </location>
</feature>
<feature type="transmembrane region" description="Helical" evidence="6">
    <location>
        <begin position="126"/>
        <end position="146"/>
    </location>
</feature>
<organism evidence="7 8">
    <name type="scientific">Virgibacillus alimentarius</name>
    <dbReference type="NCBI Taxonomy" id="698769"/>
    <lineage>
        <taxon>Bacteria</taxon>
        <taxon>Bacillati</taxon>
        <taxon>Bacillota</taxon>
        <taxon>Bacilli</taxon>
        <taxon>Bacillales</taxon>
        <taxon>Bacillaceae</taxon>
        <taxon>Virgibacillus</taxon>
    </lineage>
</organism>
<dbReference type="InterPro" id="IPR024923">
    <property type="entry name" value="PG_synth_SpoVB"/>
</dbReference>
<proteinExistence type="predicted"/>
<dbReference type="CDD" id="cd13124">
    <property type="entry name" value="MATE_SpoVB_like"/>
    <property type="match status" value="1"/>
</dbReference>
<keyword evidence="5 6" id="KW-0472">Membrane</keyword>
<feature type="transmembrane region" description="Helical" evidence="6">
    <location>
        <begin position="360"/>
        <end position="378"/>
    </location>
</feature>